<dbReference type="Pfam" id="PF00805">
    <property type="entry name" value="Pentapeptide"/>
    <property type="match status" value="4"/>
</dbReference>
<evidence type="ECO:0000313" key="3">
    <source>
        <dbReference type="EMBL" id="MEZ3167404.1"/>
    </source>
</evidence>
<dbReference type="Proteomes" id="UP001567571">
    <property type="component" value="Unassembled WGS sequence"/>
</dbReference>
<dbReference type="EMBL" id="JBEDNW010000004">
    <property type="protein sequence ID" value="MEZ3167404.1"/>
    <property type="molecule type" value="Genomic_DNA"/>
</dbReference>
<evidence type="ECO:0000313" key="5">
    <source>
        <dbReference type="Proteomes" id="UP001567571"/>
    </source>
</evidence>
<protein>
    <submittedName>
        <fullName evidence="3">Pentapeptide repeat-containing protein</fullName>
    </submittedName>
</protein>
<reference evidence="2" key="2">
    <citation type="submission" date="2023-12" db="EMBL/GenBank/DDBJ databases">
        <authorList>
            <person name="Sun Q."/>
            <person name="Inoue M."/>
        </authorList>
    </citation>
    <scope>NUCLEOTIDE SEQUENCE</scope>
    <source>
        <strain evidence="2">JCM 14265</strain>
    </source>
</reference>
<reference evidence="3 5" key="3">
    <citation type="submission" date="2024-06" db="EMBL/GenBank/DDBJ databases">
        <title>Halorubrum miltondacostae sp. nov., a potential PHA producer isolated from an inland solar saltern in Rio Maior, Portugal.</title>
        <authorList>
            <person name="Albuquerque L."/>
            <person name="Viver T."/>
            <person name="Barroso C."/>
            <person name="Claudino R."/>
            <person name="Galvan M."/>
            <person name="Simoes G."/>
            <person name="Lobo Da Cunha A."/>
            <person name="Egas C."/>
        </authorList>
    </citation>
    <scope>NUCLEOTIDE SEQUENCE [LARGE SCALE GENOMIC DNA]</scope>
    <source>
        <strain evidence="3 5">DSM 18646</strain>
    </source>
</reference>
<reference evidence="2" key="1">
    <citation type="journal article" date="2014" name="Int. J. Syst. Evol. Microbiol.">
        <title>Complete genome sequence of Corynebacterium casei LMG S-19264T (=DSM 44701T), isolated from a smear-ripened cheese.</title>
        <authorList>
            <consortium name="US DOE Joint Genome Institute (JGI-PGF)"/>
            <person name="Walter F."/>
            <person name="Albersmeier A."/>
            <person name="Kalinowski J."/>
            <person name="Ruckert C."/>
        </authorList>
    </citation>
    <scope>NUCLEOTIDE SEQUENCE</scope>
    <source>
        <strain evidence="2">JCM 14265</strain>
    </source>
</reference>
<keyword evidence="1" id="KW-0472">Membrane</keyword>
<dbReference type="InterPro" id="IPR001646">
    <property type="entry name" value="5peptide_repeat"/>
</dbReference>
<comment type="caution">
    <text evidence="2">The sequence shown here is derived from an EMBL/GenBank/DDBJ whole genome shotgun (WGS) entry which is preliminary data.</text>
</comment>
<feature type="transmembrane region" description="Helical" evidence="1">
    <location>
        <begin position="393"/>
        <end position="413"/>
    </location>
</feature>
<dbReference type="Proteomes" id="UP001501425">
    <property type="component" value="Unassembled WGS sequence"/>
</dbReference>
<keyword evidence="5" id="KW-1185">Reference proteome</keyword>
<sequence length="480" mass="51515">MAGPPIDRCGYTWPEDHEVGTPPDQQSCCWRETASTEAARCVWHTTDVEAGSIDGRTSRIRFPETVESARFEVLLDGACMSGVELQDSVNLDKVALRESDLSNAELEEVSLSEADLSFADLSGANLSGVDLTKTELQGADLPGADLSDADLSSANLDGAFLPEAILKRTRLNRSVLSEADLFGANLSYARMFYTDLSEAHLLEAELQEARVIRADAGSAEFGDADLSGASLIDSDLSEATFGGATLSEANFSQADLSRADLSGTDPSGTRFKQTRFAEADLRGVDFSTTNLRGADLLRADIRGVSVDDADIDREAVVGGVPPALDDADHYDALAKAYHHLKSVFSDKGIDRLARSARFSEKKARTMEAFHRRQLVAWVGMTLSRLLTGYGTRASRVLGLTALLFALTTAWYAVVPTVGGGWEGGSVYYSVVTLVTSPPHPPQVAGIVFGALTEAVVFVETYLGTALIILLGYVLSNRDRI</sequence>
<accession>A0AAV3SQ09</accession>
<dbReference type="Gene3D" id="2.160.20.80">
    <property type="entry name" value="E3 ubiquitin-protein ligase SopA"/>
    <property type="match status" value="2"/>
</dbReference>
<evidence type="ECO:0000313" key="4">
    <source>
        <dbReference type="Proteomes" id="UP001501425"/>
    </source>
</evidence>
<dbReference type="InterPro" id="IPR051082">
    <property type="entry name" value="Pentapeptide-BTB/POZ_domain"/>
</dbReference>
<dbReference type="PANTHER" id="PTHR14136:SF17">
    <property type="entry name" value="BTB_POZ DOMAIN-CONTAINING PROTEIN KCTD9"/>
    <property type="match status" value="1"/>
</dbReference>
<proteinExistence type="predicted"/>
<keyword evidence="1" id="KW-1133">Transmembrane helix</keyword>
<dbReference type="SUPFAM" id="SSF141571">
    <property type="entry name" value="Pentapeptide repeat-like"/>
    <property type="match status" value="2"/>
</dbReference>
<dbReference type="PANTHER" id="PTHR14136">
    <property type="entry name" value="BTB_POZ DOMAIN-CONTAINING PROTEIN KCTD9"/>
    <property type="match status" value="1"/>
</dbReference>
<feature type="transmembrane region" description="Helical" evidence="1">
    <location>
        <begin position="446"/>
        <end position="474"/>
    </location>
</feature>
<evidence type="ECO:0000313" key="2">
    <source>
        <dbReference type="EMBL" id="GAA0534580.1"/>
    </source>
</evidence>
<gene>
    <name evidence="3" type="ORF">ABNG02_08715</name>
    <name evidence="2" type="ORF">GCM10008994_06850</name>
</gene>
<name>A0AAV3SQ09_9EURY</name>
<dbReference type="AlphaFoldDB" id="A0AAV3SQ09"/>
<keyword evidence="1" id="KW-0812">Transmembrane</keyword>
<organism evidence="2 4">
    <name type="scientific">Halorubrum ejinorense</name>
    <dbReference type="NCBI Taxonomy" id="425309"/>
    <lineage>
        <taxon>Archaea</taxon>
        <taxon>Methanobacteriati</taxon>
        <taxon>Methanobacteriota</taxon>
        <taxon>Stenosarchaea group</taxon>
        <taxon>Halobacteria</taxon>
        <taxon>Halobacteriales</taxon>
        <taxon>Haloferacaceae</taxon>
        <taxon>Halorubrum</taxon>
    </lineage>
</organism>
<dbReference type="RefSeq" id="WP_343776664.1">
    <property type="nucleotide sequence ID" value="NZ_BAAADQ010000002.1"/>
</dbReference>
<dbReference type="EMBL" id="BAAADQ010000002">
    <property type="protein sequence ID" value="GAA0534580.1"/>
    <property type="molecule type" value="Genomic_DNA"/>
</dbReference>
<evidence type="ECO:0000256" key="1">
    <source>
        <dbReference type="SAM" id="Phobius"/>
    </source>
</evidence>